<keyword evidence="4" id="KW-1185">Reference proteome</keyword>
<feature type="transmembrane region" description="Helical" evidence="2">
    <location>
        <begin position="15"/>
        <end position="42"/>
    </location>
</feature>
<reference evidence="3 4" key="1">
    <citation type="submission" date="2017-09" db="EMBL/GenBank/DDBJ databases">
        <title>Bloom of a denitrifying methanotroph, Candidatus Methylomirabilis limnetica, in a deep stratified lake.</title>
        <authorList>
            <person name="Graf J.S."/>
            <person name="Marchant H.K."/>
            <person name="Tienken D."/>
            <person name="Hach P.F."/>
            <person name="Brand A."/>
            <person name="Schubert C.J."/>
            <person name="Kuypers M.M."/>
            <person name="Milucka J."/>
        </authorList>
    </citation>
    <scope>NUCLEOTIDE SEQUENCE [LARGE SCALE GENOMIC DNA]</scope>
    <source>
        <strain evidence="3 4">Zug</strain>
    </source>
</reference>
<evidence type="ECO:0000256" key="2">
    <source>
        <dbReference type="SAM" id="Phobius"/>
    </source>
</evidence>
<evidence type="ECO:0000313" key="4">
    <source>
        <dbReference type="Proteomes" id="UP000241436"/>
    </source>
</evidence>
<evidence type="ECO:0000256" key="1">
    <source>
        <dbReference type="SAM" id="MobiDB-lite"/>
    </source>
</evidence>
<name>A0A2T4TXA7_9BACT</name>
<dbReference type="AlphaFoldDB" id="A0A2T4TXA7"/>
<protein>
    <submittedName>
        <fullName evidence="3">Uncharacterized protein</fullName>
    </submittedName>
</protein>
<accession>A0A2T4TXA7</accession>
<feature type="compositionally biased region" description="Basic and acidic residues" evidence="1">
    <location>
        <begin position="91"/>
        <end position="118"/>
    </location>
</feature>
<keyword evidence="2" id="KW-0472">Membrane</keyword>
<sequence>MMATALDLFSAFADFVLTLSVSVSALQFVGIILVAFLLGLLLGRVTKRGVKQAVESSNEREVGRVLLDFERLTPLGPSKEEAAENSAMDISDLRSDQMRKKPGAGDREEQQGPTSLKE</sequence>
<evidence type="ECO:0000313" key="3">
    <source>
        <dbReference type="EMBL" id="PTL35754.1"/>
    </source>
</evidence>
<keyword evidence="2" id="KW-1133">Transmembrane helix</keyword>
<keyword evidence="2" id="KW-0812">Transmembrane</keyword>
<organism evidence="3 4">
    <name type="scientific">Candidatus Methylomirabilis limnetica</name>
    <dbReference type="NCBI Taxonomy" id="2033718"/>
    <lineage>
        <taxon>Bacteria</taxon>
        <taxon>Candidatus Methylomirabilota</taxon>
        <taxon>Candidatus Methylomirabilia</taxon>
        <taxon>Candidatus Methylomirabilales</taxon>
        <taxon>Candidatus Methylomirabilaceae</taxon>
        <taxon>Candidatus Methylomirabilis</taxon>
    </lineage>
</organism>
<proteinExistence type="predicted"/>
<dbReference type="Proteomes" id="UP000241436">
    <property type="component" value="Unassembled WGS sequence"/>
</dbReference>
<comment type="caution">
    <text evidence="3">The sequence shown here is derived from an EMBL/GenBank/DDBJ whole genome shotgun (WGS) entry which is preliminary data.</text>
</comment>
<reference evidence="4" key="2">
    <citation type="journal article" date="2018" name="Environ. Microbiol.">
        <title>Bloom of a denitrifying methanotroph, 'Candidatus Methylomirabilis limnetica', in a deep stratified lake.</title>
        <authorList>
            <person name="Graf J.S."/>
            <person name="Mayr M.J."/>
            <person name="Marchant H.K."/>
            <person name="Tienken D."/>
            <person name="Hach P.F."/>
            <person name="Brand A."/>
            <person name="Schubert C.J."/>
            <person name="Kuypers M.M."/>
            <person name="Milucka J."/>
        </authorList>
    </citation>
    <scope>NUCLEOTIDE SEQUENCE [LARGE SCALE GENOMIC DNA]</scope>
    <source>
        <strain evidence="4">Zug</strain>
    </source>
</reference>
<gene>
    <name evidence="3" type="ORF">CLG94_08340</name>
</gene>
<dbReference type="RefSeq" id="WP_107562538.1">
    <property type="nucleotide sequence ID" value="NZ_NVQC01000022.1"/>
</dbReference>
<dbReference type="EMBL" id="NVQC01000022">
    <property type="protein sequence ID" value="PTL35754.1"/>
    <property type="molecule type" value="Genomic_DNA"/>
</dbReference>
<feature type="region of interest" description="Disordered" evidence="1">
    <location>
        <begin position="77"/>
        <end position="118"/>
    </location>
</feature>